<evidence type="ECO:0000256" key="1">
    <source>
        <dbReference type="ARBA" id="ARBA00000877"/>
    </source>
</evidence>
<dbReference type="GO" id="GO:0004016">
    <property type="term" value="F:adenylate cyclase activity"/>
    <property type="evidence" value="ECO:0007669"/>
    <property type="project" value="UniProtKB-UniRule"/>
</dbReference>
<comment type="catalytic activity">
    <reaction evidence="1 10">
        <text>2 ATP = 3',3'-c-di-AMP + 2 diphosphate</text>
        <dbReference type="Rhea" id="RHEA:35655"/>
        <dbReference type="ChEBI" id="CHEBI:30616"/>
        <dbReference type="ChEBI" id="CHEBI:33019"/>
        <dbReference type="ChEBI" id="CHEBI:71500"/>
        <dbReference type="EC" id="2.7.7.85"/>
    </reaction>
</comment>
<evidence type="ECO:0000256" key="4">
    <source>
        <dbReference type="ARBA" id="ARBA00022692"/>
    </source>
</evidence>
<dbReference type="FunFam" id="3.40.1700.10:FF:000002">
    <property type="entry name" value="Diadenylate cyclase"/>
    <property type="match status" value="1"/>
</dbReference>
<feature type="transmembrane region" description="Helical" evidence="10">
    <location>
        <begin position="49"/>
        <end position="67"/>
    </location>
</feature>
<dbReference type="RefSeq" id="WP_016406770.1">
    <property type="nucleotide sequence ID" value="NZ_DAVZTY010000140.1"/>
</dbReference>
<dbReference type="GO" id="GO:0106408">
    <property type="term" value="F:diadenylate cyclase activity"/>
    <property type="evidence" value="ECO:0007669"/>
    <property type="project" value="UniProtKB-EC"/>
</dbReference>
<feature type="region of interest" description="Disordered" evidence="11">
    <location>
        <begin position="265"/>
        <end position="287"/>
    </location>
</feature>
<dbReference type="InterPro" id="IPR036888">
    <property type="entry name" value="DNA_integrity_DisA_N_sf"/>
</dbReference>
<dbReference type="EC" id="2.7.7.85" evidence="10"/>
<dbReference type="NCBIfam" id="TIGR00159">
    <property type="entry name" value="diadenylate cyclase CdaA"/>
    <property type="match status" value="1"/>
</dbReference>
<evidence type="ECO:0000256" key="11">
    <source>
        <dbReference type="SAM" id="MobiDB-lite"/>
    </source>
</evidence>
<dbReference type="GeneID" id="86193770"/>
<dbReference type="PANTHER" id="PTHR34185:SF1">
    <property type="entry name" value="DIADENYLATE CYCLASE"/>
    <property type="match status" value="1"/>
</dbReference>
<dbReference type="HAMAP" id="MF_01499">
    <property type="entry name" value="DacA"/>
    <property type="match status" value="1"/>
</dbReference>
<accession>A0A401LC50</accession>
<keyword evidence="2 10" id="KW-1003">Cell membrane</keyword>
<dbReference type="InterPro" id="IPR014046">
    <property type="entry name" value="C-di-AMP_synthase"/>
</dbReference>
<dbReference type="EMBL" id="BHVZ01000001">
    <property type="protein sequence ID" value="GCB29109.1"/>
    <property type="molecule type" value="Genomic_DNA"/>
</dbReference>
<comment type="caution">
    <text evidence="13">The sequence shown here is derived from an EMBL/GenBank/DDBJ whole genome shotgun (WGS) entry which is preliminary data.</text>
</comment>
<proteinExistence type="inferred from homology"/>
<evidence type="ECO:0000256" key="7">
    <source>
        <dbReference type="ARBA" id="ARBA00022840"/>
    </source>
</evidence>
<dbReference type="Proteomes" id="UP000287361">
    <property type="component" value="Unassembled WGS sequence"/>
</dbReference>
<dbReference type="InterPro" id="IPR003390">
    <property type="entry name" value="DNA_integrity_scan_DisA_N"/>
</dbReference>
<feature type="transmembrane region" description="Helical" evidence="10">
    <location>
        <begin position="20"/>
        <end position="37"/>
    </location>
</feature>
<evidence type="ECO:0000313" key="13">
    <source>
        <dbReference type="EMBL" id="GCB29109.1"/>
    </source>
</evidence>
<name>A0A401LC50_9FIRM</name>
<dbReference type="Pfam" id="PF02457">
    <property type="entry name" value="DAC"/>
    <property type="match status" value="1"/>
</dbReference>
<keyword evidence="4 10" id="KW-0812">Transmembrane</keyword>
<dbReference type="GO" id="GO:0005524">
    <property type="term" value="F:ATP binding"/>
    <property type="evidence" value="ECO:0007669"/>
    <property type="project" value="UniProtKB-UniRule"/>
</dbReference>
<feature type="transmembrane region" description="Helical" evidence="10">
    <location>
        <begin position="73"/>
        <end position="92"/>
    </location>
</feature>
<sequence>MEVFKNIFDNLGITEFARPSLGISDILDILIVAYIIYKIIFWIKETRAWVLFKGILVIFALAAVAMLLKLNTILWILSNTISVGIIAVIVVFQPELRKALEQLGKGKFFTAFARSSEETDDKAAQRTVDEIVKAAEKMGSVKTGALILIEQKVPLGDFERTGIPVDAIVSSQLLINIFEHNTPLHDGAVIVRRNRVAAATCFLPLTDSNEVSMELGTRHRAAIGASEVSDAYVIVVSEETGAISLARGGVLYRDLSPEQLKNMISQPRKEGSKKTFATIWKGRQEKE</sequence>
<keyword evidence="9 10" id="KW-0472">Membrane</keyword>
<evidence type="ECO:0000256" key="9">
    <source>
        <dbReference type="ARBA" id="ARBA00023136"/>
    </source>
</evidence>
<dbReference type="SUPFAM" id="SSF143597">
    <property type="entry name" value="YojJ-like"/>
    <property type="match status" value="1"/>
</dbReference>
<comment type="caution">
    <text evidence="10">Lacks conserved residue(s) required for the propagation of feature annotation.</text>
</comment>
<evidence type="ECO:0000313" key="14">
    <source>
        <dbReference type="Proteomes" id="UP000287361"/>
    </source>
</evidence>
<comment type="subunit">
    <text evidence="10">Probably a homodimer.</text>
</comment>
<comment type="function">
    <text evidence="10">Catalyzes the condensation of 2 ATP molecules into cyclic di-AMP (c-di-AMP), a second messenger used to regulate differing processes in different bacteria.</text>
</comment>
<dbReference type="Pfam" id="PF19293">
    <property type="entry name" value="CdaA_N"/>
    <property type="match status" value="1"/>
</dbReference>
<protein>
    <recommendedName>
        <fullName evidence="10">Diadenylate cyclase</fullName>
        <shortName evidence="10">DAC</shortName>
        <ecNumber evidence="10">2.7.7.85</ecNumber>
    </recommendedName>
    <alternativeName>
        <fullName evidence="10">Cyclic-di-AMP synthase</fullName>
        <shortName evidence="10">c-di-AMP synthase</shortName>
    </alternativeName>
</protein>
<dbReference type="PIRSF" id="PIRSF004793">
    <property type="entry name" value="UCP004793"/>
    <property type="match status" value="1"/>
</dbReference>
<dbReference type="Gene3D" id="3.40.1700.10">
    <property type="entry name" value="DNA integrity scanning protein, DisA, N-terminal domain"/>
    <property type="match status" value="1"/>
</dbReference>
<evidence type="ECO:0000256" key="2">
    <source>
        <dbReference type="ARBA" id="ARBA00022475"/>
    </source>
</evidence>
<keyword evidence="7 10" id="KW-0067">ATP-binding</keyword>
<evidence type="ECO:0000256" key="8">
    <source>
        <dbReference type="ARBA" id="ARBA00022989"/>
    </source>
</evidence>
<dbReference type="PANTHER" id="PTHR34185">
    <property type="entry name" value="DIADENYLATE CYCLASE"/>
    <property type="match status" value="1"/>
</dbReference>
<organism evidence="13 14">
    <name type="scientific">Anaerotignum faecicola</name>
    <dbReference type="NCBI Taxonomy" id="2358141"/>
    <lineage>
        <taxon>Bacteria</taxon>
        <taxon>Bacillati</taxon>
        <taxon>Bacillota</taxon>
        <taxon>Clostridia</taxon>
        <taxon>Lachnospirales</taxon>
        <taxon>Anaerotignaceae</taxon>
        <taxon>Anaerotignum</taxon>
    </lineage>
</organism>
<evidence type="ECO:0000259" key="12">
    <source>
        <dbReference type="PROSITE" id="PS51794"/>
    </source>
</evidence>
<reference evidence="13 14" key="1">
    <citation type="submission" date="2018-10" db="EMBL/GenBank/DDBJ databases">
        <title>Draft Genome Sequence of Anaerotignum sp. KCTC 15736.</title>
        <authorList>
            <person name="Choi S.H."/>
            <person name="Kim J.S."/>
            <person name="Kang S.W."/>
            <person name="Lee J.S."/>
            <person name="Park S.H."/>
        </authorList>
    </citation>
    <scope>NUCLEOTIDE SEQUENCE [LARGE SCALE GENOMIC DNA]</scope>
    <source>
        <strain evidence="13 14">KCTC 15736</strain>
    </source>
</reference>
<keyword evidence="6 10" id="KW-0547">Nucleotide-binding</keyword>
<comment type="similarity">
    <text evidence="10">Belongs to the adenylate cyclase family. DacA/CdaA subfamily.</text>
</comment>
<dbReference type="InterPro" id="IPR034701">
    <property type="entry name" value="CdaA"/>
</dbReference>
<dbReference type="GO" id="GO:0006171">
    <property type="term" value="P:cAMP biosynthetic process"/>
    <property type="evidence" value="ECO:0007669"/>
    <property type="project" value="InterPro"/>
</dbReference>
<feature type="domain" description="DAC" evidence="12">
    <location>
        <begin position="93"/>
        <end position="257"/>
    </location>
</feature>
<dbReference type="PROSITE" id="PS51794">
    <property type="entry name" value="DAC"/>
    <property type="match status" value="1"/>
</dbReference>
<keyword evidence="14" id="KW-1185">Reference proteome</keyword>
<evidence type="ECO:0000256" key="10">
    <source>
        <dbReference type="HAMAP-Rule" id="MF_01499"/>
    </source>
</evidence>
<keyword evidence="3 10" id="KW-0808">Transferase</keyword>
<evidence type="ECO:0000256" key="3">
    <source>
        <dbReference type="ARBA" id="ARBA00022679"/>
    </source>
</evidence>
<gene>
    <name evidence="13" type="primary">cdaA</name>
    <name evidence="10" type="synonym">dacA</name>
    <name evidence="13" type="ORF">KGMB03357_07700</name>
</gene>
<keyword evidence="5 10" id="KW-0548">Nucleotidyltransferase</keyword>
<keyword evidence="8 10" id="KW-1133">Transmembrane helix</keyword>
<evidence type="ECO:0000256" key="6">
    <source>
        <dbReference type="ARBA" id="ARBA00022741"/>
    </source>
</evidence>
<dbReference type="InterPro" id="IPR045585">
    <property type="entry name" value="CdaA_N"/>
</dbReference>
<dbReference type="InterPro" id="IPR050338">
    <property type="entry name" value="DisA"/>
</dbReference>
<evidence type="ECO:0000256" key="5">
    <source>
        <dbReference type="ARBA" id="ARBA00022695"/>
    </source>
</evidence>
<dbReference type="AlphaFoldDB" id="A0A401LC50"/>
<dbReference type="OrthoDB" id="9807385at2"/>